<dbReference type="OrthoDB" id="9800957at2"/>
<dbReference type="InterPro" id="IPR011761">
    <property type="entry name" value="ATP-grasp"/>
</dbReference>
<dbReference type="Proteomes" id="UP000218267">
    <property type="component" value="Chromosome"/>
</dbReference>
<evidence type="ECO:0000256" key="2">
    <source>
        <dbReference type="PROSITE-ProRule" id="PRU00409"/>
    </source>
</evidence>
<organism evidence="5 6">
    <name type="scientific">Labilibaculum antarcticum</name>
    <dbReference type="NCBI Taxonomy" id="1717717"/>
    <lineage>
        <taxon>Bacteria</taxon>
        <taxon>Pseudomonadati</taxon>
        <taxon>Bacteroidota</taxon>
        <taxon>Bacteroidia</taxon>
        <taxon>Marinilabiliales</taxon>
        <taxon>Marinifilaceae</taxon>
        <taxon>Labilibaculum</taxon>
    </lineage>
</organism>
<accession>A0A1Y1CGH7</accession>
<proteinExistence type="predicted"/>
<dbReference type="Gene3D" id="3.40.630.30">
    <property type="match status" value="1"/>
</dbReference>
<dbReference type="PANTHER" id="PTHR21621">
    <property type="entry name" value="RIBOSOMAL PROTEIN S6 MODIFICATION PROTEIN"/>
    <property type="match status" value="1"/>
</dbReference>
<dbReference type="SUPFAM" id="SSF56059">
    <property type="entry name" value="Glutathione synthetase ATP-binding domain-like"/>
    <property type="match status" value="1"/>
</dbReference>
<dbReference type="InterPro" id="IPR011095">
    <property type="entry name" value="Dala_Dala_lig_C"/>
</dbReference>
<keyword evidence="2" id="KW-0547">Nucleotide-binding</keyword>
<dbReference type="CDD" id="cd04301">
    <property type="entry name" value="NAT_SF"/>
    <property type="match status" value="1"/>
</dbReference>
<dbReference type="KEGG" id="mbas:ALGA_0743"/>
<feature type="domain" description="ATP-grasp" evidence="3">
    <location>
        <begin position="445"/>
        <end position="636"/>
    </location>
</feature>
<dbReference type="EMBL" id="AP018042">
    <property type="protein sequence ID" value="BAX79132.1"/>
    <property type="molecule type" value="Genomic_DNA"/>
</dbReference>
<dbReference type="InterPro" id="IPR000182">
    <property type="entry name" value="GNAT_dom"/>
</dbReference>
<dbReference type="GO" id="GO:0009432">
    <property type="term" value="P:SOS response"/>
    <property type="evidence" value="ECO:0007669"/>
    <property type="project" value="TreeGrafter"/>
</dbReference>
<dbReference type="Pfam" id="PF00583">
    <property type="entry name" value="Acetyltransf_1"/>
    <property type="match status" value="1"/>
</dbReference>
<evidence type="ECO:0000259" key="4">
    <source>
        <dbReference type="PROSITE" id="PS51186"/>
    </source>
</evidence>
<keyword evidence="1" id="KW-0436">Ligase</keyword>
<dbReference type="AlphaFoldDB" id="A0A1Y1CGH7"/>
<dbReference type="InterPro" id="IPR025839">
    <property type="entry name" value="RLAN_dom"/>
</dbReference>
<dbReference type="PROSITE" id="PS50975">
    <property type="entry name" value="ATP_GRASP"/>
    <property type="match status" value="1"/>
</dbReference>
<keyword evidence="2" id="KW-0067">ATP-binding</keyword>
<keyword evidence="5" id="KW-0808">Transferase</keyword>
<reference evidence="6" key="2">
    <citation type="journal article" date="2020" name="Antonie Van Leeuwenhoek">
        <title>Labilibaculum antarcticum sp. nov., a novel facultative anaerobic, psychrotorelant bacterium isolated from marine sediment of Antarctica.</title>
        <authorList>
            <person name="Watanabe M."/>
            <person name="Kojima H."/>
            <person name="Fukui M."/>
        </authorList>
    </citation>
    <scope>NUCLEOTIDE SEQUENCE [LARGE SCALE GENOMIC DNA]</scope>
    <source>
        <strain evidence="6">SPP2</strain>
    </source>
</reference>
<dbReference type="PROSITE" id="PS51186">
    <property type="entry name" value="GNAT"/>
    <property type="match status" value="1"/>
</dbReference>
<dbReference type="GO" id="GO:0005737">
    <property type="term" value="C:cytoplasm"/>
    <property type="evidence" value="ECO:0007669"/>
    <property type="project" value="TreeGrafter"/>
</dbReference>
<name>A0A1Y1CGH7_9BACT</name>
<dbReference type="GO" id="GO:0018169">
    <property type="term" value="F:ribosomal S6-glutamic acid ligase activity"/>
    <property type="evidence" value="ECO:0007669"/>
    <property type="project" value="TreeGrafter"/>
</dbReference>
<dbReference type="GO" id="GO:0046872">
    <property type="term" value="F:metal ion binding"/>
    <property type="evidence" value="ECO:0007669"/>
    <property type="project" value="InterPro"/>
</dbReference>
<reference evidence="5 6" key="1">
    <citation type="journal article" date="2018" name="Mar. Genomics">
        <title>Complete genome sequence of Marinifilaceae bacterium strain SPP2, isolated from the Antarctic marine sediment.</title>
        <authorList>
            <person name="Watanabe M."/>
            <person name="Kojima H."/>
            <person name="Fukui M."/>
        </authorList>
    </citation>
    <scope>NUCLEOTIDE SEQUENCE [LARGE SCALE GENOMIC DNA]</scope>
    <source>
        <strain evidence="5 6">SPP2</strain>
    </source>
</reference>
<dbReference type="PANTHER" id="PTHR21621:SF0">
    <property type="entry name" value="BETA-CITRYLGLUTAMATE SYNTHASE B-RELATED"/>
    <property type="match status" value="1"/>
</dbReference>
<protein>
    <submittedName>
        <fullName evidence="5">GNAT family N-acetyltransferase</fullName>
    </submittedName>
</protein>
<evidence type="ECO:0000313" key="6">
    <source>
        <dbReference type="Proteomes" id="UP000218267"/>
    </source>
</evidence>
<dbReference type="GO" id="GO:0016747">
    <property type="term" value="F:acyltransferase activity, transferring groups other than amino-acyl groups"/>
    <property type="evidence" value="ECO:0007669"/>
    <property type="project" value="InterPro"/>
</dbReference>
<evidence type="ECO:0000259" key="3">
    <source>
        <dbReference type="PROSITE" id="PS50975"/>
    </source>
</evidence>
<dbReference type="Pfam" id="PF14401">
    <property type="entry name" value="RLAN"/>
    <property type="match status" value="1"/>
</dbReference>
<keyword evidence="6" id="KW-1185">Reference proteome</keyword>
<dbReference type="GO" id="GO:0008716">
    <property type="term" value="F:D-alanine-D-alanine ligase activity"/>
    <property type="evidence" value="ECO:0007669"/>
    <property type="project" value="InterPro"/>
</dbReference>
<dbReference type="Pfam" id="PF07478">
    <property type="entry name" value="Dala_Dala_lig_C"/>
    <property type="match status" value="1"/>
</dbReference>
<evidence type="ECO:0000313" key="5">
    <source>
        <dbReference type="EMBL" id="BAX79132.1"/>
    </source>
</evidence>
<evidence type="ECO:0000256" key="1">
    <source>
        <dbReference type="ARBA" id="ARBA00022598"/>
    </source>
</evidence>
<gene>
    <name evidence="5" type="ORF">ALGA_0743</name>
</gene>
<dbReference type="InterPro" id="IPR016181">
    <property type="entry name" value="Acyl_CoA_acyltransferase"/>
</dbReference>
<dbReference type="GO" id="GO:0005524">
    <property type="term" value="F:ATP binding"/>
    <property type="evidence" value="ECO:0007669"/>
    <property type="project" value="UniProtKB-UniRule"/>
</dbReference>
<dbReference type="SUPFAM" id="SSF55729">
    <property type="entry name" value="Acyl-CoA N-acyltransferases (Nat)"/>
    <property type="match status" value="1"/>
</dbReference>
<dbReference type="Gene3D" id="3.30.470.20">
    <property type="entry name" value="ATP-grasp fold, B domain"/>
    <property type="match status" value="1"/>
</dbReference>
<feature type="domain" description="N-acetyltransferase" evidence="4">
    <location>
        <begin position="3"/>
        <end position="151"/>
    </location>
</feature>
<sequence>MNVKIRKSDSNDFNFLVKLEEASFPAYQRSTKQGIKHGIQSEFQEILILENKDKNKVQFGALVLFKYSKSLRIYSIGILPEFQNMGYGDYLLKHAFEYADRQHFEKILIEVSAKNTKLIDWYKNRGFNSLETIVDYYGEGEDAVKMEFKTNVASCSTKTTNIIVINQPHKWTFLDINAKIISVKEYISNPIYQTNTDFRIFNLCSSYKYQSYGYYISLLASARGQRIIPSTITIRDFRIVNVIHSIAYDIEEYTNKSLHKEKGNSFSLNVYFGQTNTKGYNTLAGKLHQLFEAPLFKVDFIKHDEKWIIKKVQVLTLNKVAEQDLNYVYEFAKKYFNKKRFNSTKLVNYKYDIAILINPKEENSPSCPKALQKFKSAANRKGLYLEFITKQDIDKINEFDALFIRETTSVNDHTYEFSRTAYAEGLVVIDDPWSILRCSNKIYQNEIFKKHKLLTPETEIFTKNLFDPKVLNQMNFPLVLKQPDSAFSLGVIKVEDKAEALVEINKLFKISDMVVCQEFLYSDFDWRIGIIDNTPLFACKYYMYKDHWQIYNWKGEEDDKSGNSETVTIESVPEIVVQTALKAAALIGDGLYGVDLKMIDGKVYVVEVNDNPNIDDGIEDFVLKDQLYDTIIDSIYQRIEIAKNIQKIDFRRK</sequence>